<evidence type="ECO:0000256" key="2">
    <source>
        <dbReference type="ARBA" id="ARBA00022842"/>
    </source>
</evidence>
<gene>
    <name evidence="4" type="primary">PGMP</name>
    <name evidence="4" type="ORF">E2C01_051973</name>
</gene>
<dbReference type="PANTHER" id="PTHR22573:SF2">
    <property type="entry name" value="PHOSPHOGLUCOMUTASE"/>
    <property type="match status" value="1"/>
</dbReference>
<dbReference type="EMBL" id="VSRR010015249">
    <property type="protein sequence ID" value="MPC57981.1"/>
    <property type="molecule type" value="Genomic_DNA"/>
</dbReference>
<dbReference type="Gene3D" id="3.30.310.50">
    <property type="entry name" value="Alpha-D-phosphohexomutase, C-terminal domain"/>
    <property type="match status" value="1"/>
</dbReference>
<dbReference type="GO" id="GO:0005975">
    <property type="term" value="P:carbohydrate metabolic process"/>
    <property type="evidence" value="ECO:0007669"/>
    <property type="project" value="InterPro"/>
</dbReference>
<organism evidence="4 5">
    <name type="scientific">Portunus trituberculatus</name>
    <name type="common">Swimming crab</name>
    <name type="synonym">Neptunus trituberculatus</name>
    <dbReference type="NCBI Taxonomy" id="210409"/>
    <lineage>
        <taxon>Eukaryota</taxon>
        <taxon>Metazoa</taxon>
        <taxon>Ecdysozoa</taxon>
        <taxon>Arthropoda</taxon>
        <taxon>Crustacea</taxon>
        <taxon>Multicrustacea</taxon>
        <taxon>Malacostraca</taxon>
        <taxon>Eumalacostraca</taxon>
        <taxon>Eucarida</taxon>
        <taxon>Decapoda</taxon>
        <taxon>Pleocyemata</taxon>
        <taxon>Brachyura</taxon>
        <taxon>Eubrachyura</taxon>
        <taxon>Portunoidea</taxon>
        <taxon>Portunidae</taxon>
        <taxon>Portuninae</taxon>
        <taxon>Portunus</taxon>
    </lineage>
</organism>
<keyword evidence="1" id="KW-0479">Metal-binding</keyword>
<dbReference type="SUPFAM" id="SSF55957">
    <property type="entry name" value="Phosphoglucomutase, C-terminal domain"/>
    <property type="match status" value="1"/>
</dbReference>
<dbReference type="InterPro" id="IPR036900">
    <property type="entry name" value="A-D-PHexomutase_C_sf"/>
</dbReference>
<accession>A0A5B7GD78</accession>
<evidence type="ECO:0000256" key="1">
    <source>
        <dbReference type="ARBA" id="ARBA00022723"/>
    </source>
</evidence>
<evidence type="ECO:0000313" key="4">
    <source>
        <dbReference type="EMBL" id="MPC57981.1"/>
    </source>
</evidence>
<dbReference type="Pfam" id="PF24947">
    <property type="entry name" value="PGM1_C_vert_fung"/>
    <property type="match status" value="1"/>
</dbReference>
<dbReference type="AlphaFoldDB" id="A0A5B7GD78"/>
<reference evidence="4 5" key="1">
    <citation type="submission" date="2019-05" db="EMBL/GenBank/DDBJ databases">
        <title>Another draft genome of Portunus trituberculatus and its Hox gene families provides insights of decapod evolution.</title>
        <authorList>
            <person name="Jeong J.-H."/>
            <person name="Song I."/>
            <person name="Kim S."/>
            <person name="Choi T."/>
            <person name="Kim D."/>
            <person name="Ryu S."/>
            <person name="Kim W."/>
        </authorList>
    </citation>
    <scope>NUCLEOTIDE SEQUENCE [LARGE SCALE GENOMIC DNA]</scope>
    <source>
        <tissue evidence="4">Muscle</tissue>
    </source>
</reference>
<dbReference type="GO" id="GO:0005829">
    <property type="term" value="C:cytosol"/>
    <property type="evidence" value="ECO:0007669"/>
    <property type="project" value="TreeGrafter"/>
</dbReference>
<keyword evidence="3" id="KW-0413">Isomerase</keyword>
<dbReference type="GO" id="GO:0004614">
    <property type="term" value="F:phosphoglucomutase activity"/>
    <property type="evidence" value="ECO:0007669"/>
    <property type="project" value="InterPro"/>
</dbReference>
<evidence type="ECO:0000313" key="5">
    <source>
        <dbReference type="Proteomes" id="UP000324222"/>
    </source>
</evidence>
<dbReference type="OrthoDB" id="2291at2759"/>
<dbReference type="GO" id="GO:0046872">
    <property type="term" value="F:metal ion binding"/>
    <property type="evidence" value="ECO:0007669"/>
    <property type="project" value="UniProtKB-KW"/>
</dbReference>
<comment type="caution">
    <text evidence="4">The sequence shown here is derived from an EMBL/GenBank/DDBJ whole genome shotgun (WGS) entry which is preliminary data.</text>
</comment>
<evidence type="ECO:0000256" key="3">
    <source>
        <dbReference type="ARBA" id="ARBA00023235"/>
    </source>
</evidence>
<keyword evidence="2" id="KW-0460">Magnesium</keyword>
<name>A0A5B7GD78_PORTR</name>
<keyword evidence="5" id="KW-1185">Reference proteome</keyword>
<dbReference type="PANTHER" id="PTHR22573">
    <property type="entry name" value="PHOSPHOHEXOMUTASE FAMILY MEMBER"/>
    <property type="match status" value="1"/>
</dbReference>
<dbReference type="InterPro" id="IPR045244">
    <property type="entry name" value="PGM"/>
</dbReference>
<dbReference type="Proteomes" id="UP000324222">
    <property type="component" value="Unassembled WGS sequence"/>
</dbReference>
<proteinExistence type="predicted"/>
<sequence length="69" mass="7516">MSDGSRIVFRLSGTGSSGATVRMYVESYESDPSTFTKDAQDVLKPLVEIALSLAKLKEYTGRDKPTVIT</sequence>
<protein>
    <submittedName>
        <fullName evidence="4">Phosphoglucomutase, chloroplastic</fullName>
    </submittedName>
</protein>